<dbReference type="PROSITE" id="PS50802">
    <property type="entry name" value="OTU"/>
    <property type="match status" value="1"/>
</dbReference>
<dbReference type="InterPro" id="IPR050704">
    <property type="entry name" value="Peptidase_C85-like"/>
</dbReference>
<dbReference type="Gene3D" id="3.90.70.80">
    <property type="match status" value="1"/>
</dbReference>
<sequence length="742" mass="85168">MIKECLHQSEVRVKNIEGDGNCLFRAVGSQLYGESSYHDIIRSACMDYVELNKETFSGFVHEYPSIEDYIQEKRRQGVWGDNIEIQGLSDLYRIPIYIYEREKGGNLGSDLSGNHGIERSPQDVSKVVIKDNEEFVYRLLCKIEPRFSKVLDRLKSNYSNTRPIRLLYHDELHYDSLFFKREHQTPIINLDIGVVEAKGINDFKEYKLLEIKQASPEYNNVNLRAKNSSQKPTRVVQSSASLYSRLRKRGIRQFLSHLESSSESDYFISKSPLFSSATNRYRDEPDSVFKGSCLDKISDGEAHFERLSQRSEQLYSKFISDSKSFSEKQPKNPASSSKAKPLNTAHLGVVDRYARDVQLSSHQKELKKLLTKDLPALSSLPISGKKCVAIFCPQNLKQRVSDRSKKIIEALTSDKPFNGRASEHFEHDLSSIFYEYDLSLNSSSIPTIVTLPSCSPSETGEIGAFFSSITGENLLLLQEALLHHYSGRTDTLIKWKDSSRESGLYFSVNSNSLCRGDIPDSNGQPMPENSDEDIFERVGGIFDSQHSHRRRARSLDRSLTPDLDEFVENIYNLSEESPNEKELLNEYPNIEPTKSVEEHYINRKKRSPTPRIKNRNKDIDYSLFSRKGPVRTQNKGSESIKLPRFEDSTSSYAECYLEVDGISQYETHHEELESVNNRSRDDEANGPLQTGNNTRKHSKFKQKRKDKSINNEWKSIQKIMNQQNFRSLDTFNNEISRNYGSL</sequence>
<dbReference type="InterPro" id="IPR038765">
    <property type="entry name" value="Papain-like_cys_pep_sf"/>
</dbReference>
<evidence type="ECO:0000313" key="9">
    <source>
        <dbReference type="EMBL" id="KAJ1613117.1"/>
    </source>
</evidence>
<comment type="caution">
    <text evidence="9">The sequence shown here is derived from an EMBL/GenBank/DDBJ whole genome shotgun (WGS) entry which is preliminary data.</text>
</comment>
<accession>A0A9D5HZ20</accession>
<feature type="compositionally biased region" description="Basic and acidic residues" evidence="7">
    <location>
        <begin position="669"/>
        <end position="683"/>
    </location>
</feature>
<organism evidence="9">
    <name type="scientific">Cryptosporidium canis</name>
    <dbReference type="NCBI Taxonomy" id="195482"/>
    <lineage>
        <taxon>Eukaryota</taxon>
        <taxon>Sar</taxon>
        <taxon>Alveolata</taxon>
        <taxon>Apicomplexa</taxon>
        <taxon>Conoidasida</taxon>
        <taxon>Coccidia</taxon>
        <taxon>Eucoccidiorida</taxon>
        <taxon>Eimeriorina</taxon>
        <taxon>Cryptosporidiidae</taxon>
        <taxon>Cryptosporidium</taxon>
    </lineage>
</organism>
<name>A0A9D5HZ20_9CRYT</name>
<dbReference type="SUPFAM" id="SSF54001">
    <property type="entry name" value="Cysteine proteinases"/>
    <property type="match status" value="1"/>
</dbReference>
<evidence type="ECO:0000256" key="3">
    <source>
        <dbReference type="ARBA" id="ARBA00012759"/>
    </source>
</evidence>
<dbReference type="InterPro" id="IPR003323">
    <property type="entry name" value="OTU_dom"/>
</dbReference>
<dbReference type="OrthoDB" id="415023at2759"/>
<comment type="catalytic activity">
    <reaction evidence="1">
        <text>Thiol-dependent hydrolysis of ester, thioester, amide, peptide and isopeptide bonds formed by the C-terminal Gly of ubiquitin (a 76-residue protein attached to proteins as an intracellular targeting signal).</text>
        <dbReference type="EC" id="3.4.19.12"/>
    </reaction>
</comment>
<reference evidence="9" key="1">
    <citation type="submission" date="2022-10" db="EMBL/GenBank/DDBJ databases">
        <title>Adaptive evolution leads to modifications in subtelomeric GC content in a zoonotic Cryptosporidium species.</title>
        <authorList>
            <person name="Li J."/>
            <person name="Feng Y."/>
            <person name="Xiao L."/>
        </authorList>
    </citation>
    <scope>NUCLEOTIDE SEQUENCE</scope>
    <source>
        <strain evidence="9">33844</strain>
    </source>
</reference>
<dbReference type="GO" id="GO:0016579">
    <property type="term" value="P:protein deubiquitination"/>
    <property type="evidence" value="ECO:0007669"/>
    <property type="project" value="TreeGrafter"/>
</dbReference>
<dbReference type="PANTHER" id="PTHR12419">
    <property type="entry name" value="OTU DOMAIN CONTAINING PROTEIN"/>
    <property type="match status" value="1"/>
</dbReference>
<dbReference type="EC" id="3.4.19.12" evidence="3"/>
<feature type="compositionally biased region" description="Basic residues" evidence="7">
    <location>
        <begin position="694"/>
        <end position="706"/>
    </location>
</feature>
<keyword evidence="6" id="KW-0378">Hydrolase</keyword>
<evidence type="ECO:0000256" key="5">
    <source>
        <dbReference type="ARBA" id="ARBA00022786"/>
    </source>
</evidence>
<evidence type="ECO:0000256" key="4">
    <source>
        <dbReference type="ARBA" id="ARBA00022670"/>
    </source>
</evidence>
<evidence type="ECO:0000256" key="6">
    <source>
        <dbReference type="ARBA" id="ARBA00022801"/>
    </source>
</evidence>
<dbReference type="Proteomes" id="UP001067231">
    <property type="component" value="Unassembled WGS sequence"/>
</dbReference>
<dbReference type="AlphaFoldDB" id="A0A9D5HZ20"/>
<dbReference type="GO" id="GO:0006508">
    <property type="term" value="P:proteolysis"/>
    <property type="evidence" value="ECO:0007669"/>
    <property type="project" value="UniProtKB-KW"/>
</dbReference>
<dbReference type="GO" id="GO:0061578">
    <property type="term" value="F:K63-linked deubiquitinase activity"/>
    <property type="evidence" value="ECO:0007669"/>
    <property type="project" value="TreeGrafter"/>
</dbReference>
<dbReference type="PANTHER" id="PTHR12419:SF4">
    <property type="entry name" value="OTU DOMAIN-CONTAINING PROTEIN 5"/>
    <property type="match status" value="1"/>
</dbReference>
<keyword evidence="5" id="KW-0833">Ubl conjugation pathway</keyword>
<evidence type="ECO:0000256" key="1">
    <source>
        <dbReference type="ARBA" id="ARBA00000707"/>
    </source>
</evidence>
<evidence type="ECO:0000259" key="8">
    <source>
        <dbReference type="PROSITE" id="PS50802"/>
    </source>
</evidence>
<keyword evidence="4 9" id="KW-0645">Protease</keyword>
<gene>
    <name evidence="9" type="ORF">OJ253_350</name>
</gene>
<evidence type="ECO:0000256" key="7">
    <source>
        <dbReference type="SAM" id="MobiDB-lite"/>
    </source>
</evidence>
<dbReference type="GO" id="GO:0004843">
    <property type="term" value="F:cysteine-type deubiquitinase activity"/>
    <property type="evidence" value="ECO:0007669"/>
    <property type="project" value="UniProtKB-EC"/>
</dbReference>
<dbReference type="Pfam" id="PF02338">
    <property type="entry name" value="OTU"/>
    <property type="match status" value="1"/>
</dbReference>
<evidence type="ECO:0000256" key="2">
    <source>
        <dbReference type="ARBA" id="ARBA00010407"/>
    </source>
</evidence>
<feature type="region of interest" description="Disordered" evidence="7">
    <location>
        <begin position="669"/>
        <end position="711"/>
    </location>
</feature>
<proteinExistence type="inferred from homology"/>
<protein>
    <recommendedName>
        <fullName evidence="3">ubiquitinyl hydrolase 1</fullName>
        <ecNumber evidence="3">3.4.19.12</ecNumber>
    </recommendedName>
</protein>
<comment type="similarity">
    <text evidence="2">Belongs to the peptidase C85 family.</text>
</comment>
<dbReference type="EMBL" id="JAPCXC010000004">
    <property type="protein sequence ID" value="KAJ1613117.1"/>
    <property type="molecule type" value="Genomic_DNA"/>
</dbReference>
<feature type="domain" description="OTU" evidence="8">
    <location>
        <begin position="11"/>
        <end position="180"/>
    </location>
</feature>